<evidence type="ECO:0000313" key="2">
    <source>
        <dbReference type="EMBL" id="CAI2383462.1"/>
    </source>
</evidence>
<evidence type="ECO:0000313" key="3">
    <source>
        <dbReference type="Proteomes" id="UP001295684"/>
    </source>
</evidence>
<dbReference type="EMBL" id="CAMPGE010025732">
    <property type="protein sequence ID" value="CAI2383462.1"/>
    <property type="molecule type" value="Genomic_DNA"/>
</dbReference>
<protein>
    <submittedName>
        <fullName evidence="2">Uncharacterized protein</fullName>
    </submittedName>
</protein>
<dbReference type="Proteomes" id="UP001295684">
    <property type="component" value="Unassembled WGS sequence"/>
</dbReference>
<feature type="compositionally biased region" description="Polar residues" evidence="1">
    <location>
        <begin position="245"/>
        <end position="256"/>
    </location>
</feature>
<evidence type="ECO:0000256" key="1">
    <source>
        <dbReference type="SAM" id="MobiDB-lite"/>
    </source>
</evidence>
<gene>
    <name evidence="2" type="ORF">ECRASSUSDP1_LOCUS24964</name>
</gene>
<comment type="caution">
    <text evidence="2">The sequence shown here is derived from an EMBL/GenBank/DDBJ whole genome shotgun (WGS) entry which is preliminary data.</text>
</comment>
<feature type="compositionally biased region" description="Basic and acidic residues" evidence="1">
    <location>
        <begin position="365"/>
        <end position="375"/>
    </location>
</feature>
<feature type="region of interest" description="Disordered" evidence="1">
    <location>
        <begin position="240"/>
        <end position="262"/>
    </location>
</feature>
<proteinExistence type="predicted"/>
<sequence length="597" mass="69622">MKKTSGVVLGTSSRKPFGLLRKVTTEADKKAGFCLRRKGNKRNVSFRLSSKPAHSLIRNFRKIKFEEEKFDISDSLNACELSNGRISFKGKNPLNSFGTGPSKKGMFDDMTKVNLQTTRKLKKKIDMFIEPYNKVHNSHFFMRFGDDPYPRLPQCLFPEGIKVWRKISNFILKENNSSFNRKMNKMNNEEFDDMMRRIRKSREMIRRKRRITKRGTIKNANFFLKMKYSNGGMKRFRGLRFKGGSPSSKASEFSPNENDERDSEFFKSVSSEKLNSSMMTQNDSDYIPEVSSESEEFSFENSDQMIASPPQRKKAKSFKKIRRRNSIKIAKQTAARPKSRCVDKKKAKVYKEKSKLLSSFNKPRVEEFPRGESPWKRPSRFTENSKKGSKKSMSSLGIHADEGSLNCNMKEIFLNFKTQEIITEKSVKLNFNFFHNSVIKEESHRPKVPKKLSRKQIINYFYKGRSIVSRNLKMLSSKATSTKRIQNSRLFTDKPRLFDSIKKYSNDPHQVSRSQKEISCNPIGNFKETPVNDTIMTSRIPIRPFRGILANQTMVPPTNILNSKKKKHESRLKFNKRLTKFVKRKIRTSQNRRRSMI</sequence>
<feature type="compositionally biased region" description="Basic residues" evidence="1">
    <location>
        <begin position="311"/>
        <end position="321"/>
    </location>
</feature>
<reference evidence="2" key="1">
    <citation type="submission" date="2023-07" db="EMBL/GenBank/DDBJ databases">
        <authorList>
            <consortium name="AG Swart"/>
            <person name="Singh M."/>
            <person name="Singh A."/>
            <person name="Seah K."/>
            <person name="Emmerich C."/>
        </authorList>
    </citation>
    <scope>NUCLEOTIDE SEQUENCE</scope>
    <source>
        <strain evidence="2">DP1</strain>
    </source>
</reference>
<keyword evidence="3" id="KW-1185">Reference proteome</keyword>
<accession>A0AAD1Y5R1</accession>
<dbReference type="AlphaFoldDB" id="A0AAD1Y5R1"/>
<feature type="region of interest" description="Disordered" evidence="1">
    <location>
        <begin position="365"/>
        <end position="395"/>
    </location>
</feature>
<organism evidence="2 3">
    <name type="scientific">Euplotes crassus</name>
    <dbReference type="NCBI Taxonomy" id="5936"/>
    <lineage>
        <taxon>Eukaryota</taxon>
        <taxon>Sar</taxon>
        <taxon>Alveolata</taxon>
        <taxon>Ciliophora</taxon>
        <taxon>Intramacronucleata</taxon>
        <taxon>Spirotrichea</taxon>
        <taxon>Hypotrichia</taxon>
        <taxon>Euplotida</taxon>
        <taxon>Euplotidae</taxon>
        <taxon>Moneuplotes</taxon>
    </lineage>
</organism>
<feature type="region of interest" description="Disordered" evidence="1">
    <location>
        <begin position="300"/>
        <end position="321"/>
    </location>
</feature>
<name>A0AAD1Y5R1_EUPCR</name>